<feature type="region of interest" description="Disordered" evidence="1">
    <location>
        <begin position="118"/>
        <end position="137"/>
    </location>
</feature>
<proteinExistence type="predicted"/>
<evidence type="ECO:0000256" key="1">
    <source>
        <dbReference type="SAM" id="MobiDB-lite"/>
    </source>
</evidence>
<protein>
    <submittedName>
        <fullName evidence="2">Uncharacterized protein</fullName>
    </submittedName>
</protein>
<evidence type="ECO:0000313" key="3">
    <source>
        <dbReference type="Proteomes" id="UP000719412"/>
    </source>
</evidence>
<gene>
    <name evidence="2" type="ORF">GEV33_012354</name>
</gene>
<comment type="caution">
    <text evidence="2">The sequence shown here is derived from an EMBL/GenBank/DDBJ whole genome shotgun (WGS) entry which is preliminary data.</text>
</comment>
<accession>A0A8J6HAE3</accession>
<organism evidence="2 3">
    <name type="scientific">Tenebrio molitor</name>
    <name type="common">Yellow mealworm beetle</name>
    <dbReference type="NCBI Taxonomy" id="7067"/>
    <lineage>
        <taxon>Eukaryota</taxon>
        <taxon>Metazoa</taxon>
        <taxon>Ecdysozoa</taxon>
        <taxon>Arthropoda</taxon>
        <taxon>Hexapoda</taxon>
        <taxon>Insecta</taxon>
        <taxon>Pterygota</taxon>
        <taxon>Neoptera</taxon>
        <taxon>Endopterygota</taxon>
        <taxon>Coleoptera</taxon>
        <taxon>Polyphaga</taxon>
        <taxon>Cucujiformia</taxon>
        <taxon>Tenebrionidae</taxon>
        <taxon>Tenebrio</taxon>
    </lineage>
</organism>
<keyword evidence="3" id="KW-1185">Reference proteome</keyword>
<dbReference type="EMBL" id="JABDTM020027484">
    <property type="protein sequence ID" value="KAH0810437.1"/>
    <property type="molecule type" value="Genomic_DNA"/>
</dbReference>
<feature type="compositionally biased region" description="Polar residues" evidence="1">
    <location>
        <begin position="118"/>
        <end position="130"/>
    </location>
</feature>
<sequence>MAVRGEIETSRVNLMAARGEIAASRVKAMATLGEVVTSRIGLMAAGPPWRHTHNNNTFFHRARFAGSAINSLFTHLISTFAPTSIERRIVPPPVISTMDPQKVRLLRSYSRSKFISSTSLGAPETSSSPSGLERLFPRSSTPLQDDHKFVDNSSCFDPYELFRHAVERPLKTAQVRGIEPVPYHFFTGNLIPEGGASDVTTIMFDVTNEVRPPRRRTMKMRLVGLKKSLKNFFKRYYKALIRNRCDYSVCPARCECQRLKSFLNKTIVLDDEELSALEG</sequence>
<reference evidence="2" key="1">
    <citation type="journal article" date="2020" name="J Insects Food Feed">
        <title>The yellow mealworm (Tenebrio molitor) genome: a resource for the emerging insects as food and feed industry.</title>
        <authorList>
            <person name="Eriksson T."/>
            <person name="Andere A."/>
            <person name="Kelstrup H."/>
            <person name="Emery V."/>
            <person name="Picard C."/>
        </authorList>
    </citation>
    <scope>NUCLEOTIDE SEQUENCE</scope>
    <source>
        <strain evidence="2">Stoneville</strain>
        <tissue evidence="2">Whole head</tissue>
    </source>
</reference>
<dbReference type="AlphaFoldDB" id="A0A8J6HAE3"/>
<reference evidence="2" key="2">
    <citation type="submission" date="2021-08" db="EMBL/GenBank/DDBJ databases">
        <authorList>
            <person name="Eriksson T."/>
        </authorList>
    </citation>
    <scope>NUCLEOTIDE SEQUENCE</scope>
    <source>
        <strain evidence="2">Stoneville</strain>
        <tissue evidence="2">Whole head</tissue>
    </source>
</reference>
<dbReference type="Proteomes" id="UP000719412">
    <property type="component" value="Unassembled WGS sequence"/>
</dbReference>
<name>A0A8J6HAE3_TENMO</name>
<evidence type="ECO:0000313" key="2">
    <source>
        <dbReference type="EMBL" id="KAH0810437.1"/>
    </source>
</evidence>